<dbReference type="RefSeq" id="WP_211421410.1">
    <property type="nucleotide sequence ID" value="NZ_CP072642.1"/>
</dbReference>
<reference evidence="1 2" key="1">
    <citation type="submission" date="2021-03" db="EMBL/GenBank/DDBJ databases">
        <title>Genomic and phenotypic characterization of Chloracidobacterium isolates provides evidence for multiple species.</title>
        <authorList>
            <person name="Saini M.K."/>
            <person name="Costas A.M.G."/>
            <person name="Tank M."/>
            <person name="Bryant D.A."/>
        </authorList>
    </citation>
    <scope>NUCLEOTIDE SEQUENCE [LARGE SCALE GENOMIC DNA]</scope>
    <source>
        <strain evidence="1 2">N</strain>
    </source>
</reference>
<accession>A0ABX8AWC8</accession>
<sequence length="290" mass="32426">MMRNPRWTWLGLAVMWFGLWLGCGTSAMAQTTLVFVHGKSDGVSTDSRTKVINNYWTPDMIRAATRNYTVPYEVVFYDGRKHYWDCAVDVAAQINQFITNGRRNLVFVTHSMGGVVMRFILCNADPSDPYYNYRGANFNRIQTHTRHVLSYAPPNAGSEAADLAGSLSGSWMTAWLVSLLDNNSPSTQALTTAHFRTANANWMRDSLRSKAIFTVAGTGLWNDLCLECVGLATLSGLAGLPGEDDGMVAEYSAHHTKAPGGRWYNTVANHHYNRRNSYRRLGEDIARYGY</sequence>
<dbReference type="Gene3D" id="3.40.50.1820">
    <property type="entry name" value="alpha/beta hydrolase"/>
    <property type="match status" value="1"/>
</dbReference>
<keyword evidence="2" id="KW-1185">Reference proteome</keyword>
<organism evidence="1 2">
    <name type="scientific">Chloracidobacterium sp. N</name>
    <dbReference type="NCBI Taxonomy" id="2821540"/>
    <lineage>
        <taxon>Bacteria</taxon>
        <taxon>Pseudomonadati</taxon>
        <taxon>Acidobacteriota</taxon>
        <taxon>Terriglobia</taxon>
        <taxon>Terriglobales</taxon>
        <taxon>Acidobacteriaceae</taxon>
        <taxon>Chloracidobacterium</taxon>
        <taxon>Chloracidobacterium aggregatum</taxon>
    </lineage>
</organism>
<protein>
    <recommendedName>
        <fullName evidence="3">DUF676 domain-containing protein</fullName>
    </recommendedName>
</protein>
<gene>
    <name evidence="1" type="ORF">J8C05_06220</name>
</gene>
<dbReference type="Proteomes" id="UP000677668">
    <property type="component" value="Chromosome 1"/>
</dbReference>
<dbReference type="InterPro" id="IPR029058">
    <property type="entry name" value="AB_hydrolase_fold"/>
</dbReference>
<evidence type="ECO:0000313" key="2">
    <source>
        <dbReference type="Proteomes" id="UP000677668"/>
    </source>
</evidence>
<evidence type="ECO:0000313" key="1">
    <source>
        <dbReference type="EMBL" id="QUV92983.1"/>
    </source>
</evidence>
<dbReference type="PROSITE" id="PS51257">
    <property type="entry name" value="PROKAR_LIPOPROTEIN"/>
    <property type="match status" value="1"/>
</dbReference>
<dbReference type="EMBL" id="CP072642">
    <property type="protein sequence ID" value="QUV92983.1"/>
    <property type="molecule type" value="Genomic_DNA"/>
</dbReference>
<dbReference type="SUPFAM" id="SSF53474">
    <property type="entry name" value="alpha/beta-Hydrolases"/>
    <property type="match status" value="1"/>
</dbReference>
<evidence type="ECO:0008006" key="3">
    <source>
        <dbReference type="Google" id="ProtNLM"/>
    </source>
</evidence>
<name>A0ABX8AWC8_9BACT</name>
<proteinExistence type="predicted"/>